<dbReference type="InterPro" id="IPR036691">
    <property type="entry name" value="Endo/exonu/phosph_ase_sf"/>
</dbReference>
<protein>
    <recommendedName>
        <fullName evidence="2">Reverse transcriptase domain-containing protein</fullName>
    </recommendedName>
</protein>
<evidence type="ECO:0000313" key="1">
    <source>
        <dbReference type="EMBL" id="JAD84286.1"/>
    </source>
</evidence>
<reference evidence="1" key="2">
    <citation type="journal article" date="2015" name="Data Brief">
        <title>Shoot transcriptome of the giant reed, Arundo donax.</title>
        <authorList>
            <person name="Barrero R.A."/>
            <person name="Guerrero F.D."/>
            <person name="Moolhuijzen P."/>
            <person name="Goolsby J.A."/>
            <person name="Tidwell J."/>
            <person name="Bellgard S.E."/>
            <person name="Bellgard M.I."/>
        </authorList>
    </citation>
    <scope>NUCLEOTIDE SEQUENCE</scope>
    <source>
        <tissue evidence="1">Shoot tissue taken approximately 20 cm above the soil surface</tissue>
    </source>
</reference>
<dbReference type="PANTHER" id="PTHR33710">
    <property type="entry name" value="BNAC02G09200D PROTEIN"/>
    <property type="match status" value="1"/>
</dbReference>
<sequence>MMGHFRCFLDEKDVKEIPFLGRKYTWSNERSSLTLVQLDLVFCSIEWDDIFPYSLLQSAAFVVSDHCPLLLGLRVNTKGKRRFHFESFWPHLPGFQEAVKANWNTSVDTTCPIEVVFLKLQRLSRGLQSWSQRRVGNIRVQLGMAKGILHKLEIARDVRPLSSGEEWLCKKLKHHCLGLASLECTIARLRSRVLYLCEGDVNTSFFHQQARYRKKKNFVPKLKVEDRVVTNQEDKQRAVFYYYVNLLGTATQRASTLNLEDFHSRQHDLNSLEVPFTATKVWSTVKDLPLDKAPGPDGFTGQFYQTCWPIIQEDIMRALLAVQHSSVSKLRLLNIAFITLLPKKPDTIEVKDFWPISLIHSFAKLVTKLMANRLAPKLSEKTGFSESKCLCEAAVYSQ</sequence>
<name>A0A0A9D8Y1_ARUDO</name>
<proteinExistence type="predicted"/>
<dbReference type="AlphaFoldDB" id="A0A0A9D8Y1"/>
<accession>A0A0A9D8Y1</accession>
<dbReference type="EMBL" id="GBRH01213609">
    <property type="protein sequence ID" value="JAD84286.1"/>
    <property type="molecule type" value="Transcribed_RNA"/>
</dbReference>
<evidence type="ECO:0008006" key="2">
    <source>
        <dbReference type="Google" id="ProtNLM"/>
    </source>
</evidence>
<dbReference type="SUPFAM" id="SSF56219">
    <property type="entry name" value="DNase I-like"/>
    <property type="match status" value="1"/>
</dbReference>
<reference evidence="1" key="1">
    <citation type="submission" date="2014-09" db="EMBL/GenBank/DDBJ databases">
        <authorList>
            <person name="Magalhaes I.L.F."/>
            <person name="Oliveira U."/>
            <person name="Santos F.R."/>
            <person name="Vidigal T.H.D.A."/>
            <person name="Brescovit A.D."/>
            <person name="Santos A.J."/>
        </authorList>
    </citation>
    <scope>NUCLEOTIDE SEQUENCE</scope>
    <source>
        <tissue evidence="1">Shoot tissue taken approximately 20 cm above the soil surface</tissue>
    </source>
</reference>
<organism evidence="1">
    <name type="scientific">Arundo donax</name>
    <name type="common">Giant reed</name>
    <name type="synonym">Donax arundinaceus</name>
    <dbReference type="NCBI Taxonomy" id="35708"/>
    <lineage>
        <taxon>Eukaryota</taxon>
        <taxon>Viridiplantae</taxon>
        <taxon>Streptophyta</taxon>
        <taxon>Embryophyta</taxon>
        <taxon>Tracheophyta</taxon>
        <taxon>Spermatophyta</taxon>
        <taxon>Magnoliopsida</taxon>
        <taxon>Liliopsida</taxon>
        <taxon>Poales</taxon>
        <taxon>Poaceae</taxon>
        <taxon>PACMAD clade</taxon>
        <taxon>Arundinoideae</taxon>
        <taxon>Arundineae</taxon>
        <taxon>Arundo</taxon>
    </lineage>
</organism>
<dbReference type="PANTHER" id="PTHR33710:SF48">
    <property type="entry name" value="OS02G0307075 PROTEIN"/>
    <property type="match status" value="1"/>
</dbReference>